<dbReference type="EMBL" id="CAUYUJ010009680">
    <property type="protein sequence ID" value="CAK0827428.1"/>
    <property type="molecule type" value="Genomic_DNA"/>
</dbReference>
<gene>
    <name evidence="5" type="ORF">PCOR1329_LOCUS26969</name>
</gene>
<proteinExistence type="inferred from homology"/>
<evidence type="ECO:0000256" key="3">
    <source>
        <dbReference type="SAM" id="SignalP"/>
    </source>
</evidence>
<feature type="chain" id="PRO_5045430401" description="Peptidase C1A papain C-terminal domain-containing protein" evidence="3">
    <location>
        <begin position="18"/>
        <end position="372"/>
    </location>
</feature>
<feature type="signal peptide" evidence="3">
    <location>
        <begin position="1"/>
        <end position="17"/>
    </location>
</feature>
<dbReference type="CDD" id="cd02620">
    <property type="entry name" value="Peptidase_C1A_CathepsinB"/>
    <property type="match status" value="1"/>
</dbReference>
<dbReference type="Proteomes" id="UP001189429">
    <property type="component" value="Unassembled WGS sequence"/>
</dbReference>
<organism evidence="5 6">
    <name type="scientific">Prorocentrum cordatum</name>
    <dbReference type="NCBI Taxonomy" id="2364126"/>
    <lineage>
        <taxon>Eukaryota</taxon>
        <taxon>Sar</taxon>
        <taxon>Alveolata</taxon>
        <taxon>Dinophyceae</taxon>
        <taxon>Prorocentrales</taxon>
        <taxon>Prorocentraceae</taxon>
        <taxon>Prorocentrum</taxon>
    </lineage>
</organism>
<evidence type="ECO:0000256" key="2">
    <source>
        <dbReference type="ARBA" id="ARBA00023145"/>
    </source>
</evidence>
<sequence>MSSSLLYLFGLAVVAFGQPFVDVLSLSSADADTYRQQLVSMVNSNPNSTWSAVYPPVQRFHGKPYSVLASLAGVLGGDPSENAAALPVRKLADFTTAFGTQDIPASFDAQTAWPQCPIIAEIRDQSACGSCYAVSAASAATDRFCIHHNGTISERLSEVDLMSCCFKCKGSNGGCYGGTPSHCWDYMSQQGIASGGKYLDNSMCLAYPFPPCDHHIFGTYGACSATTYNSPTCFWACDSNSSSKVSYDKDQASHLFATSYKVDANVEAIQRDILAHGPSSASMFLVPSFEVYRSGVYTTTDQQYIGAHAVKIMGWGIDSGLHYWVIANSWNAEWGEAGRFRIERGKNVLGIESGVVGGSVVGFPSAPESIVV</sequence>
<comment type="similarity">
    <text evidence="1">Belongs to the peptidase C1 family.</text>
</comment>
<dbReference type="InterPro" id="IPR025660">
    <property type="entry name" value="Pept_his_AS"/>
</dbReference>
<accession>A0ABN9S7P7</accession>
<dbReference type="Pfam" id="PF00112">
    <property type="entry name" value="Peptidase_C1"/>
    <property type="match status" value="1"/>
</dbReference>
<feature type="domain" description="Peptidase C1A papain C-terminal" evidence="4">
    <location>
        <begin position="103"/>
        <end position="359"/>
    </location>
</feature>
<dbReference type="InterPro" id="IPR038765">
    <property type="entry name" value="Papain-like_cys_pep_sf"/>
</dbReference>
<dbReference type="InterPro" id="IPR000668">
    <property type="entry name" value="Peptidase_C1A_C"/>
</dbReference>
<comment type="caution">
    <text evidence="5">The sequence shown here is derived from an EMBL/GenBank/DDBJ whole genome shotgun (WGS) entry which is preliminary data.</text>
</comment>
<dbReference type="PANTHER" id="PTHR12411">
    <property type="entry name" value="CYSTEINE PROTEASE FAMILY C1-RELATED"/>
    <property type="match status" value="1"/>
</dbReference>
<dbReference type="SMART" id="SM00645">
    <property type="entry name" value="Pept_C1"/>
    <property type="match status" value="1"/>
</dbReference>
<reference evidence="5" key="1">
    <citation type="submission" date="2023-10" db="EMBL/GenBank/DDBJ databases">
        <authorList>
            <person name="Chen Y."/>
            <person name="Shah S."/>
            <person name="Dougan E. K."/>
            <person name="Thang M."/>
            <person name="Chan C."/>
        </authorList>
    </citation>
    <scope>NUCLEOTIDE SEQUENCE [LARGE SCALE GENOMIC DNA]</scope>
</reference>
<dbReference type="InterPro" id="IPR000169">
    <property type="entry name" value="Pept_cys_AS"/>
</dbReference>
<evidence type="ECO:0000259" key="4">
    <source>
        <dbReference type="SMART" id="SM00645"/>
    </source>
</evidence>
<dbReference type="InterPro" id="IPR013128">
    <property type="entry name" value="Peptidase_C1A"/>
</dbReference>
<dbReference type="PROSITE" id="PS00639">
    <property type="entry name" value="THIOL_PROTEASE_HIS"/>
    <property type="match status" value="1"/>
</dbReference>
<dbReference type="PROSITE" id="PS00139">
    <property type="entry name" value="THIOL_PROTEASE_CYS"/>
    <property type="match status" value="1"/>
</dbReference>
<dbReference type="Gene3D" id="3.90.70.10">
    <property type="entry name" value="Cysteine proteinases"/>
    <property type="match status" value="1"/>
</dbReference>
<dbReference type="SUPFAM" id="SSF54001">
    <property type="entry name" value="Cysteine proteinases"/>
    <property type="match status" value="1"/>
</dbReference>
<evidence type="ECO:0000313" key="6">
    <source>
        <dbReference type="Proteomes" id="UP001189429"/>
    </source>
</evidence>
<dbReference type="PRINTS" id="PR00705">
    <property type="entry name" value="PAPAIN"/>
</dbReference>
<keyword evidence="2" id="KW-0865">Zymogen</keyword>
<evidence type="ECO:0000256" key="1">
    <source>
        <dbReference type="ARBA" id="ARBA00008455"/>
    </source>
</evidence>
<evidence type="ECO:0000313" key="5">
    <source>
        <dbReference type="EMBL" id="CAK0827428.1"/>
    </source>
</evidence>
<keyword evidence="3" id="KW-0732">Signal</keyword>
<protein>
    <recommendedName>
        <fullName evidence="4">Peptidase C1A papain C-terminal domain-containing protein</fullName>
    </recommendedName>
</protein>
<name>A0ABN9S7P7_9DINO</name>
<keyword evidence="6" id="KW-1185">Reference proteome</keyword>